<evidence type="ECO:0000256" key="2">
    <source>
        <dbReference type="ARBA" id="ARBA00022741"/>
    </source>
</evidence>
<sequence>MYQHPKDFLLDLYESCLNAIRGEKVVPAHLPEPPKGRTIVVGAGKAAAAMAQAVEAHYAGTIDNGLVVTRHGHGMPLKKIKLVEADHPVPGEAGKKAAEDILNLASRLKSNDLLLCLFSGGSSALLTLPAPGIELSDLQKVNEALLNERATIHEINCVRKHLSAISGGRLARAANGARVVSLIISDVPDDDLSVIASGPTVGDPTTFADALGVLERYNIFTPPSILVFLKEAREETVKPEDPIFKRVTNILIATPQDALEAAAAYARHQCITPHILGNAIEGEAHDVALVMAGITKQVLNFNQPFSAPCVILSGGETTVTVKGKGKGGRNTEFLLYFLMAMKGNPHVYAISCDTDGTDGTEDNAGAFMLPDMYKEAKAFDVMPIKYASDNDSYSFFKRCNGLVFTNPTRTNVSDFRAIYIQGKAVQLQKKL</sequence>
<dbReference type="AlphaFoldDB" id="A0A0E3WU32"/>
<keyword evidence="1 7" id="KW-0808">Transferase</keyword>
<dbReference type="Pfam" id="PF05161">
    <property type="entry name" value="MOFRL"/>
    <property type="match status" value="1"/>
</dbReference>
<organism evidence="7 8">
    <name type="scientific">Methanosarcina horonobensis HB-1 = JCM 15518</name>
    <dbReference type="NCBI Taxonomy" id="1434110"/>
    <lineage>
        <taxon>Archaea</taxon>
        <taxon>Methanobacteriati</taxon>
        <taxon>Methanobacteriota</taxon>
        <taxon>Stenosarchaea group</taxon>
        <taxon>Methanomicrobia</taxon>
        <taxon>Methanosarcinales</taxon>
        <taxon>Methanosarcinaceae</taxon>
        <taxon>Methanosarcina</taxon>
    </lineage>
</organism>
<gene>
    <name evidence="7" type="ORF">MSHOH_0757</name>
</gene>
<dbReference type="PANTHER" id="PTHR12227:SF0">
    <property type="entry name" value="GLYCERATE KINASE"/>
    <property type="match status" value="1"/>
</dbReference>
<dbReference type="GO" id="GO:0005737">
    <property type="term" value="C:cytoplasm"/>
    <property type="evidence" value="ECO:0007669"/>
    <property type="project" value="TreeGrafter"/>
</dbReference>
<keyword evidence="4" id="KW-0067">ATP-binding</keyword>
<dbReference type="GeneID" id="24829907"/>
<evidence type="ECO:0000259" key="6">
    <source>
        <dbReference type="Pfam" id="PF13660"/>
    </source>
</evidence>
<proteinExistence type="predicted"/>
<dbReference type="PANTHER" id="PTHR12227">
    <property type="entry name" value="GLYCERATE KINASE"/>
    <property type="match status" value="1"/>
</dbReference>
<dbReference type="EC" id="2.7.1.-" evidence="7"/>
<feature type="domain" description="MOFRL" evidence="5">
    <location>
        <begin position="309"/>
        <end position="414"/>
    </location>
</feature>
<dbReference type="SUPFAM" id="SSF82544">
    <property type="entry name" value="GckA/TtuD-like"/>
    <property type="match status" value="1"/>
</dbReference>
<evidence type="ECO:0000256" key="4">
    <source>
        <dbReference type="ARBA" id="ARBA00022840"/>
    </source>
</evidence>
<dbReference type="KEGG" id="mhor:MSHOH_0757"/>
<dbReference type="OrthoDB" id="10741at2157"/>
<dbReference type="PATRIC" id="fig|1434110.4.peg.926"/>
<dbReference type="InterPro" id="IPR007835">
    <property type="entry name" value="MOFRL"/>
</dbReference>
<dbReference type="Gene3D" id="3.40.1480.10">
    <property type="entry name" value="MOFRL domain"/>
    <property type="match status" value="1"/>
</dbReference>
<keyword evidence="8" id="KW-1185">Reference proteome</keyword>
<dbReference type="InterPro" id="IPR038614">
    <property type="entry name" value="GK_N_sf"/>
</dbReference>
<dbReference type="Gene3D" id="3.40.50.10180">
    <property type="entry name" value="Glycerate kinase, MOFRL-like N-terminal domain"/>
    <property type="match status" value="1"/>
</dbReference>
<accession>A0A0E3WU32</accession>
<protein>
    <submittedName>
        <fullName evidence="7">D-glycerate 2-kinase</fullName>
        <ecNumber evidence="7">2.7.1.-</ecNumber>
    </submittedName>
</protein>
<dbReference type="STRING" id="1434110.MSHOH_0757"/>
<dbReference type="InterPro" id="IPR039760">
    <property type="entry name" value="MOFRL_protein"/>
</dbReference>
<dbReference type="FunFam" id="3.40.50.10180:FF:000001">
    <property type="entry name" value="Glycerate kinase"/>
    <property type="match status" value="1"/>
</dbReference>
<evidence type="ECO:0000256" key="1">
    <source>
        <dbReference type="ARBA" id="ARBA00022679"/>
    </source>
</evidence>
<dbReference type="GO" id="GO:0005524">
    <property type="term" value="F:ATP binding"/>
    <property type="evidence" value="ECO:0007669"/>
    <property type="project" value="UniProtKB-KW"/>
</dbReference>
<dbReference type="RefSeq" id="WP_048137566.1">
    <property type="nucleotide sequence ID" value="NZ_CP009516.1"/>
</dbReference>
<keyword evidence="3 7" id="KW-0418">Kinase</keyword>
<evidence type="ECO:0000313" key="8">
    <source>
        <dbReference type="Proteomes" id="UP000033101"/>
    </source>
</evidence>
<feature type="domain" description="MOFRL-associated" evidence="6">
    <location>
        <begin position="9"/>
        <end position="229"/>
    </location>
</feature>
<reference evidence="7 8" key="1">
    <citation type="submission" date="2014-07" db="EMBL/GenBank/DDBJ databases">
        <title>Methanogenic archaea and the global carbon cycle.</title>
        <authorList>
            <person name="Henriksen J.R."/>
            <person name="Luke J."/>
            <person name="Reinhart S."/>
            <person name="Benedict M.N."/>
            <person name="Youngblut N.D."/>
            <person name="Metcalf M.E."/>
            <person name="Whitaker R.J."/>
            <person name="Metcalf W.W."/>
        </authorList>
    </citation>
    <scope>NUCLEOTIDE SEQUENCE [LARGE SCALE GENOMIC DNA]</scope>
    <source>
        <strain evidence="7 8">HB-1</strain>
    </source>
</reference>
<evidence type="ECO:0000256" key="3">
    <source>
        <dbReference type="ARBA" id="ARBA00022777"/>
    </source>
</evidence>
<keyword evidence="2" id="KW-0547">Nucleotide-binding</keyword>
<evidence type="ECO:0000313" key="7">
    <source>
        <dbReference type="EMBL" id="AKB77240.1"/>
    </source>
</evidence>
<name>A0A0E3WU32_9EURY</name>
<dbReference type="InterPro" id="IPR037035">
    <property type="entry name" value="GK-like_C_sf"/>
</dbReference>
<dbReference type="Proteomes" id="UP000033101">
    <property type="component" value="Chromosome"/>
</dbReference>
<dbReference type="Pfam" id="PF13660">
    <property type="entry name" value="DUF4147"/>
    <property type="match status" value="1"/>
</dbReference>
<evidence type="ECO:0000259" key="5">
    <source>
        <dbReference type="Pfam" id="PF05161"/>
    </source>
</evidence>
<dbReference type="HOGENOM" id="CLU_032279_1_1_2"/>
<dbReference type="InterPro" id="IPR025286">
    <property type="entry name" value="MOFRL_assoc_dom"/>
</dbReference>
<dbReference type="GO" id="GO:0008887">
    <property type="term" value="F:glycerate kinase activity"/>
    <property type="evidence" value="ECO:0007669"/>
    <property type="project" value="InterPro"/>
</dbReference>
<dbReference type="EMBL" id="CP009516">
    <property type="protein sequence ID" value="AKB77240.1"/>
    <property type="molecule type" value="Genomic_DNA"/>
</dbReference>